<dbReference type="AlphaFoldDB" id="R0HK01"/>
<comment type="similarity">
    <text evidence="5">Belongs to the RBR family. Ariadne subfamily.</text>
</comment>
<evidence type="ECO:0000256" key="5">
    <source>
        <dbReference type="ARBA" id="ARBA00005884"/>
    </source>
</evidence>
<dbReference type="Pfam" id="PF01485">
    <property type="entry name" value="IBR"/>
    <property type="match status" value="2"/>
</dbReference>
<evidence type="ECO:0000313" key="16">
    <source>
        <dbReference type="EMBL" id="EOA24213.1"/>
    </source>
</evidence>
<dbReference type="InterPro" id="IPR017907">
    <property type="entry name" value="Znf_RING_CS"/>
</dbReference>
<evidence type="ECO:0000259" key="14">
    <source>
        <dbReference type="PROSITE" id="PS50089"/>
    </source>
</evidence>
<dbReference type="InterPro" id="IPR002867">
    <property type="entry name" value="IBR_dom"/>
</dbReference>
<dbReference type="CDD" id="cd22582">
    <property type="entry name" value="BRcat_RBR_unk"/>
    <property type="match status" value="1"/>
</dbReference>
<evidence type="ECO:0000256" key="3">
    <source>
        <dbReference type="ARBA" id="ARBA00003976"/>
    </source>
</evidence>
<dbReference type="SUPFAM" id="SSF57850">
    <property type="entry name" value="RING/U-box"/>
    <property type="match status" value="3"/>
</dbReference>
<dbReference type="GO" id="GO:0004523">
    <property type="term" value="F:RNA-DNA hybrid ribonuclease activity"/>
    <property type="evidence" value="ECO:0007669"/>
    <property type="project" value="InterPro"/>
</dbReference>
<dbReference type="InterPro" id="IPR002156">
    <property type="entry name" value="RNaseH_domain"/>
</dbReference>
<dbReference type="Gene3D" id="3.30.420.10">
    <property type="entry name" value="Ribonuclease H-like superfamily/Ribonuclease H"/>
    <property type="match status" value="1"/>
</dbReference>
<dbReference type="PROSITE" id="PS00518">
    <property type="entry name" value="ZF_RING_1"/>
    <property type="match status" value="1"/>
</dbReference>
<dbReference type="PANTHER" id="PTHR11685">
    <property type="entry name" value="RBR FAMILY RING FINGER AND IBR DOMAIN-CONTAINING"/>
    <property type="match status" value="1"/>
</dbReference>
<dbReference type="InterPro" id="IPR001841">
    <property type="entry name" value="Znf_RING"/>
</dbReference>
<feature type="domain" description="RING-type" evidence="14">
    <location>
        <begin position="155"/>
        <end position="200"/>
    </location>
</feature>
<dbReference type="InterPro" id="IPR013083">
    <property type="entry name" value="Znf_RING/FYVE/PHD"/>
</dbReference>
<comment type="cofactor">
    <cofactor evidence="2">
        <name>Zn(2+)</name>
        <dbReference type="ChEBI" id="CHEBI:29105"/>
    </cofactor>
</comment>
<dbReference type="OrthoDB" id="1046366at2759"/>
<keyword evidence="11" id="KW-0833">Ubl conjugation pathway</keyword>
<evidence type="ECO:0000256" key="11">
    <source>
        <dbReference type="ARBA" id="ARBA00022786"/>
    </source>
</evidence>
<dbReference type="PROSITE" id="PS51873">
    <property type="entry name" value="TRIAD"/>
    <property type="match status" value="1"/>
</dbReference>
<protein>
    <recommendedName>
        <fullName evidence="6">RBR-type E3 ubiquitin transferase</fullName>
        <ecNumber evidence="6">2.3.2.31</ecNumber>
    </recommendedName>
</protein>
<evidence type="ECO:0000256" key="13">
    <source>
        <dbReference type="PROSITE-ProRule" id="PRU00175"/>
    </source>
</evidence>
<keyword evidence="9" id="KW-0677">Repeat</keyword>
<keyword evidence="10 13" id="KW-0863">Zinc-finger</keyword>
<dbReference type="UniPathway" id="UPA00143"/>
<evidence type="ECO:0000259" key="15">
    <source>
        <dbReference type="PROSITE" id="PS51873"/>
    </source>
</evidence>
<organism evidence="16 17">
    <name type="scientific">Capsella rubella</name>
    <dbReference type="NCBI Taxonomy" id="81985"/>
    <lineage>
        <taxon>Eukaryota</taxon>
        <taxon>Viridiplantae</taxon>
        <taxon>Streptophyta</taxon>
        <taxon>Embryophyta</taxon>
        <taxon>Tracheophyta</taxon>
        <taxon>Spermatophyta</taxon>
        <taxon>Magnoliopsida</taxon>
        <taxon>eudicotyledons</taxon>
        <taxon>Gunneridae</taxon>
        <taxon>Pentapetalae</taxon>
        <taxon>rosids</taxon>
        <taxon>malvids</taxon>
        <taxon>Brassicales</taxon>
        <taxon>Brassicaceae</taxon>
        <taxon>Camelineae</taxon>
        <taxon>Capsella</taxon>
    </lineage>
</organism>
<accession>R0HK01</accession>
<keyword evidence="8" id="KW-0479">Metal-binding</keyword>
<dbReference type="InterPro" id="IPR031127">
    <property type="entry name" value="E3_UB_ligase_RBR"/>
</dbReference>
<comment type="catalytic activity">
    <reaction evidence="1">
        <text>[E2 ubiquitin-conjugating enzyme]-S-ubiquitinyl-L-cysteine + [acceptor protein]-L-lysine = [E2 ubiquitin-conjugating enzyme]-L-cysteine + [acceptor protein]-N(6)-ubiquitinyl-L-lysine.</text>
        <dbReference type="EC" id="2.3.2.31"/>
    </reaction>
</comment>
<reference evidence="17" key="1">
    <citation type="journal article" date="2013" name="Nat. Genet.">
        <title>The Capsella rubella genome and the genomic consequences of rapid mating system evolution.</title>
        <authorList>
            <person name="Slotte T."/>
            <person name="Hazzouri K.M."/>
            <person name="Agren J.A."/>
            <person name="Koenig D."/>
            <person name="Maumus F."/>
            <person name="Guo Y.L."/>
            <person name="Steige K."/>
            <person name="Platts A.E."/>
            <person name="Escobar J.S."/>
            <person name="Newman L.K."/>
            <person name="Wang W."/>
            <person name="Mandakova T."/>
            <person name="Vello E."/>
            <person name="Smith L.M."/>
            <person name="Henz S.R."/>
            <person name="Steffen J."/>
            <person name="Takuno S."/>
            <person name="Brandvain Y."/>
            <person name="Coop G."/>
            <person name="Andolfatto P."/>
            <person name="Hu T.T."/>
            <person name="Blanchette M."/>
            <person name="Clark R.M."/>
            <person name="Quesneville H."/>
            <person name="Nordborg M."/>
            <person name="Gaut B.S."/>
            <person name="Lysak M.A."/>
            <person name="Jenkins J."/>
            <person name="Grimwood J."/>
            <person name="Chapman J."/>
            <person name="Prochnik S."/>
            <person name="Shu S."/>
            <person name="Rokhsar D."/>
            <person name="Schmutz J."/>
            <person name="Weigel D."/>
            <person name="Wright S.I."/>
        </authorList>
    </citation>
    <scope>NUCLEOTIDE SEQUENCE [LARGE SCALE GENOMIC DNA]</scope>
    <source>
        <strain evidence="17">cv. Monte Gargano</strain>
    </source>
</reference>
<keyword evidence="7" id="KW-0808">Transferase</keyword>
<evidence type="ECO:0000256" key="1">
    <source>
        <dbReference type="ARBA" id="ARBA00001798"/>
    </source>
</evidence>
<dbReference type="eggNOG" id="KOG1812">
    <property type="taxonomic scope" value="Eukaryota"/>
</dbReference>
<dbReference type="InterPro" id="IPR036397">
    <property type="entry name" value="RNaseH_sf"/>
</dbReference>
<dbReference type="FunFam" id="3.30.420.10:FF:000076">
    <property type="entry name" value="RBR-type E3 ubiquitin transferase"/>
    <property type="match status" value="1"/>
</dbReference>
<dbReference type="GO" id="GO:0061630">
    <property type="term" value="F:ubiquitin protein ligase activity"/>
    <property type="evidence" value="ECO:0007669"/>
    <property type="project" value="UniProtKB-EC"/>
</dbReference>
<name>R0HK01_9BRAS</name>
<dbReference type="KEGG" id="crb:17886857"/>
<evidence type="ECO:0000256" key="10">
    <source>
        <dbReference type="ARBA" id="ARBA00022771"/>
    </source>
</evidence>
<gene>
    <name evidence="16" type="ORF">CARUB_v10017449mg</name>
</gene>
<proteinExistence type="inferred from homology"/>
<evidence type="ECO:0000256" key="2">
    <source>
        <dbReference type="ARBA" id="ARBA00001947"/>
    </source>
</evidence>
<evidence type="ECO:0000256" key="4">
    <source>
        <dbReference type="ARBA" id="ARBA00004906"/>
    </source>
</evidence>
<dbReference type="GO" id="GO:0008270">
    <property type="term" value="F:zinc ion binding"/>
    <property type="evidence" value="ECO:0007669"/>
    <property type="project" value="UniProtKB-KW"/>
</dbReference>
<keyword evidence="12" id="KW-0862">Zinc</keyword>
<evidence type="ECO:0000313" key="17">
    <source>
        <dbReference type="Proteomes" id="UP000029121"/>
    </source>
</evidence>
<evidence type="ECO:0000256" key="8">
    <source>
        <dbReference type="ARBA" id="ARBA00022723"/>
    </source>
</evidence>
<dbReference type="InterPro" id="IPR044066">
    <property type="entry name" value="TRIAD_supradom"/>
</dbReference>
<comment type="function">
    <text evidence="3">Might act as an E3 ubiquitin-protein ligase, or as part of E3 complex, which accepts ubiquitin from specific E2 ubiquitin-conjugating enzymes and then transfers it to substrates.</text>
</comment>
<dbReference type="SMART" id="SM00647">
    <property type="entry name" value="IBR"/>
    <property type="match status" value="2"/>
</dbReference>
<feature type="domain" description="RING-type" evidence="15">
    <location>
        <begin position="151"/>
        <end position="353"/>
    </location>
</feature>
<dbReference type="EMBL" id="KB870809">
    <property type="protein sequence ID" value="EOA24213.1"/>
    <property type="molecule type" value="Genomic_DNA"/>
</dbReference>
<evidence type="ECO:0000256" key="9">
    <source>
        <dbReference type="ARBA" id="ARBA00022737"/>
    </source>
</evidence>
<dbReference type="EC" id="2.3.2.31" evidence="6"/>
<comment type="pathway">
    <text evidence="4">Protein modification; protein ubiquitination.</text>
</comment>
<keyword evidence="17" id="KW-1185">Reference proteome</keyword>
<evidence type="ECO:0000256" key="6">
    <source>
        <dbReference type="ARBA" id="ARBA00012251"/>
    </source>
</evidence>
<dbReference type="PROSITE" id="PS50089">
    <property type="entry name" value="ZF_RING_2"/>
    <property type="match status" value="1"/>
</dbReference>
<evidence type="ECO:0000256" key="7">
    <source>
        <dbReference type="ARBA" id="ARBA00022679"/>
    </source>
</evidence>
<dbReference type="Proteomes" id="UP000029121">
    <property type="component" value="Unassembled WGS sequence"/>
</dbReference>
<dbReference type="GO" id="GO:0016567">
    <property type="term" value="P:protein ubiquitination"/>
    <property type="evidence" value="ECO:0007669"/>
    <property type="project" value="UniProtKB-UniPathway"/>
</dbReference>
<dbReference type="Gene3D" id="1.20.120.1750">
    <property type="match status" value="1"/>
</dbReference>
<dbReference type="Pfam" id="PF13456">
    <property type="entry name" value="RVT_3"/>
    <property type="match status" value="1"/>
</dbReference>
<sequence>MDDLKPSPFYMYRLYFKGFVNDETNGFGVAICDQQDNLLYHIKGSRHHEDSTITVLEAELTALKRGLTEAVSVGIKHISLYCDHDQIFELVLGISPAEKDTIALHVDDVQRIRQQFTSSTPVLMTRNQAKFAYNLAMETTVSEISIDRSDQRKTCSTCFKNDEHMFSVDSCDHQFCMKCVKGHIEAGLLEGSEMRCPNNQCESELTLTSCANLLTQELREIWEQRIKSEETVLVVETVRCPNPKCSALMSKTGDGTMRCCYKCRKPFCINCKVEWHSNMSCEEYKRLGLKRLGLNHTTTMLRACRECKNVIELPKNRVEVITCRCGYEFCYTCETEWTGRGCAHRKMKLADWLPSLVMISTCFVVAKIFEYREKL</sequence>
<dbReference type="GO" id="GO:0003676">
    <property type="term" value="F:nucleic acid binding"/>
    <property type="evidence" value="ECO:0007669"/>
    <property type="project" value="InterPro"/>
</dbReference>
<dbReference type="Gene3D" id="3.30.40.10">
    <property type="entry name" value="Zinc/RING finger domain, C3HC4 (zinc finger)"/>
    <property type="match status" value="1"/>
</dbReference>
<evidence type="ECO:0000256" key="12">
    <source>
        <dbReference type="ARBA" id="ARBA00022833"/>
    </source>
</evidence>